<evidence type="ECO:0008006" key="4">
    <source>
        <dbReference type="Google" id="ProtNLM"/>
    </source>
</evidence>
<proteinExistence type="predicted"/>
<name>A0ABQ7YTN9_BRANA</name>
<accession>A0ABQ7YTN9</accession>
<gene>
    <name evidence="2" type="ORF">HID58_078220</name>
</gene>
<sequence>MTNRYAKGLKHKLILKMPSLPNEFIPYTDNTMNQNDFVPIQINRNETRTVRSTFVTSGNTNHANLFSPSPPFTSSYHASQVYSSTITFNSSRMAYQRRNNMISADLLTLNFLHQNGHERVITSDPTINPPNVFNNQRETFYPEPIDYTKVDTSDEGGENKYQTHGIPNENYGSYMCPKCHSRFDISPIISAARMGLVHSSNETKEENEKGPCERTKKRYREQSHPEVNGKARKIESEDKVPEESCGSKTN</sequence>
<dbReference type="EMBL" id="JAGKQM010000017">
    <property type="protein sequence ID" value="KAH0871198.1"/>
    <property type="molecule type" value="Genomic_DNA"/>
</dbReference>
<feature type="compositionally biased region" description="Basic and acidic residues" evidence="1">
    <location>
        <begin position="201"/>
        <end position="242"/>
    </location>
</feature>
<organism evidence="2 3">
    <name type="scientific">Brassica napus</name>
    <name type="common">Rape</name>
    <dbReference type="NCBI Taxonomy" id="3708"/>
    <lineage>
        <taxon>Eukaryota</taxon>
        <taxon>Viridiplantae</taxon>
        <taxon>Streptophyta</taxon>
        <taxon>Embryophyta</taxon>
        <taxon>Tracheophyta</taxon>
        <taxon>Spermatophyta</taxon>
        <taxon>Magnoliopsida</taxon>
        <taxon>eudicotyledons</taxon>
        <taxon>Gunneridae</taxon>
        <taxon>Pentapetalae</taxon>
        <taxon>rosids</taxon>
        <taxon>malvids</taxon>
        <taxon>Brassicales</taxon>
        <taxon>Brassicaceae</taxon>
        <taxon>Brassiceae</taxon>
        <taxon>Brassica</taxon>
    </lineage>
</organism>
<comment type="caution">
    <text evidence="2">The sequence shown here is derived from an EMBL/GenBank/DDBJ whole genome shotgun (WGS) entry which is preliminary data.</text>
</comment>
<evidence type="ECO:0000313" key="3">
    <source>
        <dbReference type="Proteomes" id="UP000824890"/>
    </source>
</evidence>
<protein>
    <recommendedName>
        <fullName evidence="4">C2H2-type domain-containing protein</fullName>
    </recommendedName>
</protein>
<reference evidence="2 3" key="1">
    <citation type="submission" date="2021-05" db="EMBL/GenBank/DDBJ databases">
        <title>Genome Assembly of Synthetic Allotetraploid Brassica napus Reveals Homoeologous Exchanges between Subgenomes.</title>
        <authorList>
            <person name="Davis J.T."/>
        </authorList>
    </citation>
    <scope>NUCLEOTIDE SEQUENCE [LARGE SCALE GENOMIC DNA]</scope>
    <source>
        <strain evidence="3">cv. Da-Ae</strain>
        <tissue evidence="2">Seedling</tissue>
    </source>
</reference>
<keyword evidence="3" id="KW-1185">Reference proteome</keyword>
<evidence type="ECO:0000313" key="2">
    <source>
        <dbReference type="EMBL" id="KAH0871198.1"/>
    </source>
</evidence>
<dbReference type="Proteomes" id="UP000824890">
    <property type="component" value="Unassembled WGS sequence"/>
</dbReference>
<evidence type="ECO:0000256" key="1">
    <source>
        <dbReference type="SAM" id="MobiDB-lite"/>
    </source>
</evidence>
<feature type="region of interest" description="Disordered" evidence="1">
    <location>
        <begin position="199"/>
        <end position="250"/>
    </location>
</feature>